<comment type="caution">
    <text evidence="2">The sequence shown here is derived from an EMBL/GenBank/DDBJ whole genome shotgun (WGS) entry which is preliminary data.</text>
</comment>
<dbReference type="NCBIfam" id="TIGR01489">
    <property type="entry name" value="DKMTPPase-SF"/>
    <property type="match status" value="1"/>
</dbReference>
<protein>
    <submittedName>
        <fullName evidence="2">Pdp3-interacting factor 1</fullName>
    </submittedName>
</protein>
<reference evidence="2 3" key="1">
    <citation type="submission" date="2016-03" db="EMBL/GenBank/DDBJ databases">
        <title>Whole genome sequencing of Grifola frondosa 9006-11.</title>
        <authorList>
            <person name="Min B."/>
            <person name="Park H."/>
            <person name="Kim J.-G."/>
            <person name="Cho H."/>
            <person name="Oh Y.-L."/>
            <person name="Kong W.-S."/>
            <person name="Choi I.-G."/>
        </authorList>
    </citation>
    <scope>NUCLEOTIDE SEQUENCE [LARGE SCALE GENOMIC DNA]</scope>
    <source>
        <strain evidence="2 3">9006-11</strain>
    </source>
</reference>
<keyword evidence="3" id="KW-1185">Reference proteome</keyword>
<dbReference type="InterPro" id="IPR023214">
    <property type="entry name" value="HAD_sf"/>
</dbReference>
<accession>A0A1C7LLH2</accession>
<dbReference type="Pfam" id="PF12710">
    <property type="entry name" value="HAD"/>
    <property type="match status" value="1"/>
</dbReference>
<dbReference type="InterPro" id="IPR006384">
    <property type="entry name" value="HAD_hydro_PyrdxlP_Pase-like"/>
</dbReference>
<dbReference type="NCBIfam" id="TIGR01488">
    <property type="entry name" value="HAD-SF-IB"/>
    <property type="match status" value="1"/>
</dbReference>
<dbReference type="Gene3D" id="3.40.50.1000">
    <property type="entry name" value="HAD superfamily/HAD-like"/>
    <property type="match status" value="1"/>
</dbReference>
<dbReference type="OrthoDB" id="10014216at2759"/>
<dbReference type="EMBL" id="LUGG01000043">
    <property type="protein sequence ID" value="OBZ65635.1"/>
    <property type="molecule type" value="Genomic_DNA"/>
</dbReference>
<evidence type="ECO:0000256" key="1">
    <source>
        <dbReference type="ARBA" id="ARBA00022801"/>
    </source>
</evidence>
<proteinExistence type="predicted"/>
<evidence type="ECO:0000313" key="3">
    <source>
        <dbReference type="Proteomes" id="UP000092993"/>
    </source>
</evidence>
<dbReference type="GO" id="GO:0016791">
    <property type="term" value="F:phosphatase activity"/>
    <property type="evidence" value="ECO:0007669"/>
    <property type="project" value="InterPro"/>
</dbReference>
<dbReference type="InterPro" id="IPR036412">
    <property type="entry name" value="HAD-like_sf"/>
</dbReference>
<name>A0A1C7LLH2_GRIFR</name>
<gene>
    <name evidence="2" type="primary">ptf1</name>
    <name evidence="2" type="ORF">A0H81_14457</name>
</gene>
<dbReference type="SUPFAM" id="SSF56784">
    <property type="entry name" value="HAD-like"/>
    <property type="match status" value="1"/>
</dbReference>
<keyword evidence="1" id="KW-0378">Hydrolase</keyword>
<sequence length="456" mass="50845">MSGYRYAATERIYSFLISARCRRDTVTASDLADLTFAFTSTATISYISPDYDYSDTWIMEADAAPASTLPYPPIHRDKKFVVLSDWLVGPQHVLSSAVGHGSWRLLDVIVCSAPSNNSNSLIQTFWARFVHSMHLGVVRIGTQETNPANMFSSALILDFDEPYMRENWAFDVLSAAIFGLDQSSNKSIFQWEGRHSYRASFVPDKMARTTPQTVHFRLRGCWIYLIYMTDNLGYGAEKRRQGNLDILSGKVTFRDEFRRMLASVVANGHTFDHCKEVLKQNISLDTGFKDFYEYCKAHDIPVVIISSGMAPLIRAVLSNLIGEADAKDIEIVSNDVDIFPDGKWEIKYRTRAGGGYGHDKSQAILPYRDLSDPPVVFFFGDGVSDMSAARHADVLFVKQKEGADNDLAAFCRREGIPHILFEDFGHALGAVRSVVEGAKSVTEVLAIGRATKAAAH</sequence>
<evidence type="ECO:0000313" key="2">
    <source>
        <dbReference type="EMBL" id="OBZ65635.1"/>
    </source>
</evidence>
<dbReference type="InterPro" id="IPR050849">
    <property type="entry name" value="HAD-like_hydrolase_phosphatase"/>
</dbReference>
<dbReference type="Gene3D" id="3.90.1470.20">
    <property type="match status" value="1"/>
</dbReference>
<organism evidence="2 3">
    <name type="scientific">Grifola frondosa</name>
    <name type="common">Maitake</name>
    <name type="synonym">Polyporus frondosus</name>
    <dbReference type="NCBI Taxonomy" id="5627"/>
    <lineage>
        <taxon>Eukaryota</taxon>
        <taxon>Fungi</taxon>
        <taxon>Dikarya</taxon>
        <taxon>Basidiomycota</taxon>
        <taxon>Agaricomycotina</taxon>
        <taxon>Agaricomycetes</taxon>
        <taxon>Polyporales</taxon>
        <taxon>Grifolaceae</taxon>
        <taxon>Grifola</taxon>
    </lineage>
</organism>
<dbReference type="Proteomes" id="UP000092993">
    <property type="component" value="Unassembled WGS sequence"/>
</dbReference>
<dbReference type="PANTHER" id="PTHR28181:SF2">
    <property type="entry name" value="PHOSPHORIC MONOESTER HYDROLASE"/>
    <property type="match status" value="1"/>
</dbReference>
<dbReference type="STRING" id="5627.A0A1C7LLH2"/>
<dbReference type="AlphaFoldDB" id="A0A1C7LLH2"/>
<dbReference type="PANTHER" id="PTHR28181">
    <property type="entry name" value="UPF0655 PROTEIN YCR015C"/>
    <property type="match status" value="1"/>
</dbReference>